<dbReference type="InterPro" id="IPR014026">
    <property type="entry name" value="UDP-Glc/GDP-Man_DH_dimer"/>
</dbReference>
<evidence type="ECO:0000256" key="8">
    <source>
        <dbReference type="PIRSR" id="PIRSR500134-1"/>
    </source>
</evidence>
<dbReference type="EMBL" id="PGVD01000046">
    <property type="protein sequence ID" value="PLR94769.1"/>
    <property type="molecule type" value="Genomic_DNA"/>
</dbReference>
<dbReference type="EC" id="1.1.1.22" evidence="3 7"/>
<evidence type="ECO:0000256" key="1">
    <source>
        <dbReference type="ARBA" id="ARBA00004701"/>
    </source>
</evidence>
<feature type="binding site" evidence="10">
    <location>
        <position position="327"/>
    </location>
    <ligand>
        <name>NAD(+)</name>
        <dbReference type="ChEBI" id="CHEBI:57540"/>
    </ligand>
</feature>
<feature type="binding site" evidence="9">
    <location>
        <position position="204"/>
    </location>
    <ligand>
        <name>substrate</name>
    </ligand>
</feature>
<dbReference type="GO" id="GO:0051287">
    <property type="term" value="F:NAD binding"/>
    <property type="evidence" value="ECO:0007669"/>
    <property type="project" value="InterPro"/>
</dbReference>
<organism evidence="12 14">
    <name type="scientific">Bacillus canaveralius</name>
    <dbReference type="NCBI Taxonomy" id="1403243"/>
    <lineage>
        <taxon>Bacteria</taxon>
        <taxon>Bacillati</taxon>
        <taxon>Bacillota</taxon>
        <taxon>Bacilli</taxon>
        <taxon>Bacillales</taxon>
        <taxon>Bacillaceae</taxon>
        <taxon>Bacillus</taxon>
    </lineage>
</organism>
<evidence type="ECO:0000256" key="6">
    <source>
        <dbReference type="ARBA" id="ARBA00047473"/>
    </source>
</evidence>
<feature type="binding site" evidence="10">
    <location>
        <position position="121"/>
    </location>
    <ligand>
        <name>NAD(+)</name>
        <dbReference type="ChEBI" id="CHEBI:57540"/>
    </ligand>
</feature>
<feature type="binding site" evidence="10">
    <location>
        <position position="263"/>
    </location>
    <ligand>
        <name>NAD(+)</name>
        <dbReference type="ChEBI" id="CHEBI:57540"/>
    </ligand>
</feature>
<dbReference type="Gene3D" id="1.20.5.100">
    <property type="entry name" value="Cytochrome c1, transmembrane anchor, C-terminal"/>
    <property type="match status" value="1"/>
</dbReference>
<dbReference type="InterPro" id="IPR014027">
    <property type="entry name" value="UDP-Glc/GDP-Man_DH_C"/>
</dbReference>
<feature type="binding site" evidence="9">
    <location>
        <begin position="249"/>
        <end position="253"/>
    </location>
    <ligand>
        <name>substrate</name>
    </ligand>
</feature>
<dbReference type="RefSeq" id="WP_101575836.1">
    <property type="nucleotide sequence ID" value="NZ_PGVA01000005.1"/>
</dbReference>
<feature type="domain" description="UDP-glucose/GDP-mannose dehydrogenase C-terminal" evidence="11">
    <location>
        <begin position="313"/>
        <end position="415"/>
    </location>
</feature>
<dbReference type="Pfam" id="PF00984">
    <property type="entry name" value="UDPG_MGDP_dh"/>
    <property type="match status" value="1"/>
</dbReference>
<comment type="caution">
    <text evidence="12">The sequence shown here is derived from an EMBL/GenBank/DDBJ whole genome shotgun (WGS) entry which is preliminary data.</text>
</comment>
<feature type="binding site" evidence="10">
    <location>
        <position position="86"/>
    </location>
    <ligand>
        <name>NAD(+)</name>
        <dbReference type="ChEBI" id="CHEBI:57540"/>
    </ligand>
</feature>
<dbReference type="NCBIfam" id="TIGR03026">
    <property type="entry name" value="NDP-sugDHase"/>
    <property type="match status" value="1"/>
</dbReference>
<dbReference type="EMBL" id="PGVA01000005">
    <property type="protein sequence ID" value="PLR85570.1"/>
    <property type="molecule type" value="Genomic_DNA"/>
</dbReference>
<dbReference type="InterPro" id="IPR028357">
    <property type="entry name" value="UDPglc_DH_bac"/>
</dbReference>
<evidence type="ECO:0000256" key="2">
    <source>
        <dbReference type="ARBA" id="ARBA00006601"/>
    </source>
</evidence>
<dbReference type="GO" id="GO:0000271">
    <property type="term" value="P:polysaccharide biosynthetic process"/>
    <property type="evidence" value="ECO:0007669"/>
    <property type="project" value="InterPro"/>
</dbReference>
<gene>
    <name evidence="12" type="ORF">CU635_03710</name>
    <name evidence="13" type="ORF">CVD25_16335</name>
</gene>
<dbReference type="SUPFAM" id="SSF48179">
    <property type="entry name" value="6-phosphogluconate dehydrogenase C-terminal domain-like"/>
    <property type="match status" value="1"/>
</dbReference>
<feature type="binding site" evidence="9">
    <location>
        <position position="320"/>
    </location>
    <ligand>
        <name>substrate</name>
    </ligand>
</feature>
<dbReference type="InterPro" id="IPR036291">
    <property type="entry name" value="NAD(P)-bd_dom_sf"/>
</dbReference>
<dbReference type="GO" id="GO:0006065">
    <property type="term" value="P:UDP-glucuronate biosynthetic process"/>
    <property type="evidence" value="ECO:0007669"/>
    <property type="project" value="UniProtKB-UniPathway"/>
</dbReference>
<dbReference type="AlphaFoldDB" id="A0A2N5GQR3"/>
<dbReference type="Pfam" id="PF03720">
    <property type="entry name" value="UDPG_MGDP_dh_C"/>
    <property type="match status" value="1"/>
</dbReference>
<dbReference type="Proteomes" id="UP000234951">
    <property type="component" value="Unassembled WGS sequence"/>
</dbReference>
<evidence type="ECO:0000259" key="11">
    <source>
        <dbReference type="SMART" id="SM00984"/>
    </source>
</evidence>
<reference evidence="12 14" key="1">
    <citation type="submission" date="2017-11" db="EMBL/GenBank/DDBJ databases">
        <title>Comparitive Functional Genomics of Dry Heat Resistant strains isolated from the Viking Spacecraft.</title>
        <authorList>
            <person name="Seuylemezian A."/>
            <person name="Cooper K."/>
            <person name="Vaishampayan P."/>
        </authorList>
    </citation>
    <scope>NUCLEOTIDE SEQUENCE [LARGE SCALE GENOMIC DNA]</scope>
    <source>
        <strain evidence="12 14">M4.6</strain>
    </source>
</reference>
<evidence type="ECO:0000313" key="15">
    <source>
        <dbReference type="Proteomes" id="UP000235114"/>
    </source>
</evidence>
<dbReference type="Gene3D" id="3.40.50.720">
    <property type="entry name" value="NAD(P)-binding Rossmann-like Domain"/>
    <property type="match status" value="2"/>
</dbReference>
<sequence length="443" mass="48394">MNITIAGVGYVGLVTGVCLAELGHQVTCIDIEEEKIAMLQAGRSPIYEPGLETLLEQNLGCGRLQFTTDPHCAYKKADIVFIAVGTPERPDGTANLEYIQVAAKTIAQYITNDIIVCTKSTVPVGTNDQIKQIIESIKPPYLQVEVVSNPEFLREGSAILDFFHGDRIVIGTDRPEAAAVLEQIYLPLKTPIIKTDVKSAEMIKYASNAFLATKISFINEIAAICEKVGANIDEVAYGIGKDQRIGHNFLQAGIGYGGSCFPKDTKALVQIAGNVQHPFELLKSVIEVNNRQISLPVVRAKEILGSLKGKKVSLLGLAFKPDTDDVREAASLTIVKELLEEGAIVTAFDPIAIPNAQEVLGNSIEYTTDIRQALVDAEAAIITTEWEQIKHAPLEIYESYMKEPVIIDGRNCYSLKEVEKYPITYISVGRPAVTPKYTKNNSI</sequence>
<dbReference type="InterPro" id="IPR036220">
    <property type="entry name" value="UDP-Glc/GDP-Man_DH_C_sf"/>
</dbReference>
<evidence type="ECO:0000256" key="3">
    <source>
        <dbReference type="ARBA" id="ARBA00012954"/>
    </source>
</evidence>
<dbReference type="PANTHER" id="PTHR43750">
    <property type="entry name" value="UDP-GLUCOSE 6-DEHYDROGENASE TUAD"/>
    <property type="match status" value="1"/>
</dbReference>
<dbReference type="InterPro" id="IPR017476">
    <property type="entry name" value="UDP-Glc/GDP-Man"/>
</dbReference>
<dbReference type="InterPro" id="IPR001732">
    <property type="entry name" value="UDP-Glc/GDP-Man_DH_N"/>
</dbReference>
<dbReference type="OrthoDB" id="9803238at2"/>
<feature type="binding site" evidence="10">
    <location>
        <position position="35"/>
    </location>
    <ligand>
        <name>NAD(+)</name>
        <dbReference type="ChEBI" id="CHEBI:57540"/>
    </ligand>
</feature>
<dbReference type="PANTHER" id="PTHR43750:SF4">
    <property type="entry name" value="UDP-GLUCOSE 6-DEHYDROGENASE YWQF"/>
    <property type="match status" value="1"/>
</dbReference>
<comment type="similarity">
    <text evidence="2 7">Belongs to the UDP-glucose/GDP-mannose dehydrogenase family.</text>
</comment>
<dbReference type="InterPro" id="IPR008927">
    <property type="entry name" value="6-PGluconate_DH-like_C_sf"/>
</dbReference>
<reference evidence="13 15" key="2">
    <citation type="submission" date="2017-12" db="EMBL/GenBank/DDBJ databases">
        <title>Comparative Functional Genomics of Dry Heat Resistant strains isolated from the Viking Spacecraft.</title>
        <authorList>
            <person name="Seuylemezian A."/>
            <person name="Cooper K."/>
            <person name="Vaishampayan P."/>
        </authorList>
    </citation>
    <scope>NUCLEOTIDE SEQUENCE [LARGE SCALE GENOMIC DNA]</scope>
    <source>
        <strain evidence="13 15">ATCC 29669</strain>
    </source>
</reference>
<dbReference type="SUPFAM" id="SSF51735">
    <property type="entry name" value="NAD(P)-binding Rossmann-fold domains"/>
    <property type="match status" value="1"/>
</dbReference>
<dbReference type="PIRSF" id="PIRSF000124">
    <property type="entry name" value="UDPglc_GDPman_dh"/>
    <property type="match status" value="1"/>
</dbReference>
<protein>
    <recommendedName>
        <fullName evidence="3 7">UDP-glucose 6-dehydrogenase</fullName>
        <ecNumber evidence="3 7">1.1.1.22</ecNumber>
    </recommendedName>
</protein>
<evidence type="ECO:0000313" key="14">
    <source>
        <dbReference type="Proteomes" id="UP000234951"/>
    </source>
</evidence>
<evidence type="ECO:0000256" key="7">
    <source>
        <dbReference type="PIRNR" id="PIRNR000124"/>
    </source>
</evidence>
<evidence type="ECO:0000256" key="10">
    <source>
        <dbReference type="PIRSR" id="PIRSR500134-3"/>
    </source>
</evidence>
<keyword evidence="5 7" id="KW-0520">NAD</keyword>
<name>A0A2N5GQR3_9BACI</name>
<dbReference type="Pfam" id="PF03721">
    <property type="entry name" value="UDPG_MGDP_dh_N"/>
    <property type="match status" value="1"/>
</dbReference>
<feature type="binding site" evidence="9">
    <location>
        <position position="257"/>
    </location>
    <ligand>
        <name>substrate</name>
    </ligand>
</feature>
<evidence type="ECO:0000256" key="5">
    <source>
        <dbReference type="ARBA" id="ARBA00023027"/>
    </source>
</evidence>
<comment type="pathway">
    <text evidence="1">Nucleotide-sugar biosynthesis; UDP-alpha-D-glucuronate biosynthesis; UDP-alpha-D-glucuronate from UDP-alpha-D-glucose: step 1/1.</text>
</comment>
<evidence type="ECO:0000313" key="12">
    <source>
        <dbReference type="EMBL" id="PLR85570.1"/>
    </source>
</evidence>
<feature type="active site" description="Nucleophile" evidence="8">
    <location>
        <position position="260"/>
    </location>
</feature>
<dbReference type="Proteomes" id="UP000235114">
    <property type="component" value="Unassembled WGS sequence"/>
</dbReference>
<dbReference type="SMART" id="SM00984">
    <property type="entry name" value="UDPG_MGDP_dh_C"/>
    <property type="match status" value="1"/>
</dbReference>
<evidence type="ECO:0000256" key="4">
    <source>
        <dbReference type="ARBA" id="ARBA00023002"/>
    </source>
</evidence>
<feature type="binding site" evidence="10">
    <location>
        <position position="30"/>
    </location>
    <ligand>
        <name>NAD(+)</name>
        <dbReference type="ChEBI" id="CHEBI:57540"/>
    </ligand>
</feature>
<comment type="catalytic activity">
    <reaction evidence="6 7">
        <text>UDP-alpha-D-glucose + 2 NAD(+) + H2O = UDP-alpha-D-glucuronate + 2 NADH + 3 H(+)</text>
        <dbReference type="Rhea" id="RHEA:23596"/>
        <dbReference type="ChEBI" id="CHEBI:15377"/>
        <dbReference type="ChEBI" id="CHEBI:15378"/>
        <dbReference type="ChEBI" id="CHEBI:57540"/>
        <dbReference type="ChEBI" id="CHEBI:57945"/>
        <dbReference type="ChEBI" id="CHEBI:58052"/>
        <dbReference type="ChEBI" id="CHEBI:58885"/>
        <dbReference type="EC" id="1.1.1.22"/>
    </reaction>
</comment>
<evidence type="ECO:0000256" key="9">
    <source>
        <dbReference type="PIRSR" id="PIRSR500134-2"/>
    </source>
</evidence>
<proteinExistence type="inferred from homology"/>
<accession>A0A2N5GQR3</accession>
<dbReference type="UniPathway" id="UPA00038">
    <property type="reaction ID" value="UER00491"/>
</dbReference>
<feature type="binding site" evidence="9">
    <location>
        <begin position="152"/>
        <end position="155"/>
    </location>
    <ligand>
        <name>substrate</name>
    </ligand>
</feature>
<dbReference type="PIRSF" id="PIRSF500134">
    <property type="entry name" value="UDPglc_DH_bac"/>
    <property type="match status" value="1"/>
</dbReference>
<dbReference type="SUPFAM" id="SSF52413">
    <property type="entry name" value="UDP-glucose/GDP-mannose dehydrogenase C-terminal domain"/>
    <property type="match status" value="1"/>
</dbReference>
<evidence type="ECO:0000313" key="13">
    <source>
        <dbReference type="EMBL" id="PLR94769.1"/>
    </source>
</evidence>
<keyword evidence="15" id="KW-1185">Reference proteome</keyword>
<feature type="binding site" evidence="10">
    <location>
        <position position="155"/>
    </location>
    <ligand>
        <name>NAD(+)</name>
        <dbReference type="ChEBI" id="CHEBI:57540"/>
    </ligand>
</feature>
<dbReference type="GO" id="GO:0003979">
    <property type="term" value="F:UDP-glucose 6-dehydrogenase activity"/>
    <property type="evidence" value="ECO:0007669"/>
    <property type="project" value="UniProtKB-EC"/>
</dbReference>
<keyword evidence="4 7" id="KW-0560">Oxidoreductase</keyword>